<reference evidence="2" key="2">
    <citation type="submission" date="2018-12" db="UniProtKB">
        <authorList>
            <consortium name="WormBaseParasite"/>
        </authorList>
    </citation>
    <scope>IDENTIFICATION</scope>
    <source>
        <strain evidence="2">Puerto Rican</strain>
    </source>
</reference>
<dbReference type="CTD" id="29830641"/>
<evidence type="ECO:0000313" key="2">
    <source>
        <dbReference type="WBParaSite" id="Smp_203460.1"/>
    </source>
</evidence>
<proteinExistence type="predicted"/>
<dbReference type="WBParaSite" id="Smp_203460.1">
    <property type="protein sequence ID" value="Smp_203460.1"/>
    <property type="gene ID" value="Smp_203460"/>
</dbReference>
<sequence>MRCIFITVYEQFSITCCISQIINPNKVNHFSCLKPFDVKLYTLKLQACKKLINSIESFWRIKINCT</sequence>
<keyword evidence="1" id="KW-1185">Reference proteome</keyword>
<dbReference type="KEGG" id="smm:Smp_203460"/>
<protein>
    <submittedName>
        <fullName evidence="2">Ovule protein</fullName>
    </submittedName>
</protein>
<reference evidence="1" key="1">
    <citation type="journal article" date="2012" name="PLoS Negl. Trop. Dis.">
        <title>A systematically improved high quality genome and transcriptome of the human blood fluke Schistosoma mansoni.</title>
        <authorList>
            <person name="Protasio A.V."/>
            <person name="Tsai I.J."/>
            <person name="Babbage A."/>
            <person name="Nichol S."/>
            <person name="Hunt M."/>
            <person name="Aslett M.A."/>
            <person name="De Silva N."/>
            <person name="Velarde G.S."/>
            <person name="Anderson T.J."/>
            <person name="Clark R.C."/>
            <person name="Davidson C."/>
            <person name="Dillon G.P."/>
            <person name="Holroyd N.E."/>
            <person name="LoVerde P.T."/>
            <person name="Lloyd C."/>
            <person name="McQuillan J."/>
            <person name="Oliveira G."/>
            <person name="Otto T.D."/>
            <person name="Parker-Manuel S.J."/>
            <person name="Quail M.A."/>
            <person name="Wilson R.A."/>
            <person name="Zerlotini A."/>
            <person name="Dunne D.W."/>
            <person name="Berriman M."/>
        </authorList>
    </citation>
    <scope>NUCLEOTIDE SEQUENCE [LARGE SCALE GENOMIC DNA]</scope>
    <source>
        <strain evidence="1">Puerto Rican</strain>
    </source>
</reference>
<dbReference type="InParanoid" id="G4VR52"/>
<dbReference type="HOGENOM" id="CLU_2834359_0_0_1"/>
<organism evidence="1 2">
    <name type="scientific">Schistosoma mansoni</name>
    <name type="common">Blood fluke</name>
    <dbReference type="NCBI Taxonomy" id="6183"/>
    <lineage>
        <taxon>Eukaryota</taxon>
        <taxon>Metazoa</taxon>
        <taxon>Spiralia</taxon>
        <taxon>Lophotrochozoa</taxon>
        <taxon>Platyhelminthes</taxon>
        <taxon>Trematoda</taxon>
        <taxon>Digenea</taxon>
        <taxon>Strigeidida</taxon>
        <taxon>Schistosomatoidea</taxon>
        <taxon>Schistosomatidae</taxon>
        <taxon>Schistosoma</taxon>
    </lineage>
</organism>
<name>G4VR52_SCHMA</name>
<dbReference type="RefSeq" id="XP_018654186.1">
    <property type="nucleotide sequence ID" value="XM_018788666.1"/>
</dbReference>
<dbReference type="GeneID" id="29830641"/>
<evidence type="ECO:0000313" key="1">
    <source>
        <dbReference type="Proteomes" id="UP000008854"/>
    </source>
</evidence>
<dbReference type="AlphaFoldDB" id="G4VR52"/>
<dbReference type="Proteomes" id="UP000008854">
    <property type="component" value="Unassembled WGS sequence"/>
</dbReference>
<accession>G4VR52</accession>